<dbReference type="InterPro" id="IPR011063">
    <property type="entry name" value="TilS/TtcA_N"/>
</dbReference>
<dbReference type="GO" id="GO:0005737">
    <property type="term" value="C:cytoplasm"/>
    <property type="evidence" value="ECO:0007669"/>
    <property type="project" value="UniProtKB-SubCell"/>
</dbReference>
<keyword evidence="6" id="KW-0963">Cytoplasm</keyword>
<keyword evidence="9" id="KW-1185">Reference proteome</keyword>
<keyword evidence="2 6" id="KW-0819">tRNA processing</keyword>
<evidence type="ECO:0000256" key="1">
    <source>
        <dbReference type="ARBA" id="ARBA00022598"/>
    </source>
</evidence>
<dbReference type="Gene3D" id="3.40.50.620">
    <property type="entry name" value="HUPs"/>
    <property type="match status" value="1"/>
</dbReference>
<dbReference type="InterPro" id="IPR012094">
    <property type="entry name" value="tRNA_Ile_lys_synt"/>
</dbReference>
<keyword evidence="4 6" id="KW-0067">ATP-binding</keyword>
<comment type="subcellular location">
    <subcellularLocation>
        <location evidence="6">Cytoplasm</location>
    </subcellularLocation>
</comment>
<comment type="domain">
    <text evidence="6">The N-terminal region contains the highly conserved SGGXDS motif, predicted to be a P-loop motif involved in ATP binding.</text>
</comment>
<gene>
    <name evidence="6 8" type="primary">tilS</name>
    <name evidence="8" type="ORF">D6201_07150</name>
</gene>
<dbReference type="CDD" id="cd01992">
    <property type="entry name" value="TilS_N"/>
    <property type="match status" value="1"/>
</dbReference>
<dbReference type="GO" id="GO:0006400">
    <property type="term" value="P:tRNA modification"/>
    <property type="evidence" value="ECO:0007669"/>
    <property type="project" value="UniProtKB-UniRule"/>
</dbReference>
<comment type="catalytic activity">
    <reaction evidence="5 6">
        <text>cytidine(34) in tRNA(Ile2) + L-lysine + ATP = lysidine(34) in tRNA(Ile2) + AMP + diphosphate + H(+)</text>
        <dbReference type="Rhea" id="RHEA:43744"/>
        <dbReference type="Rhea" id="RHEA-COMP:10625"/>
        <dbReference type="Rhea" id="RHEA-COMP:10670"/>
        <dbReference type="ChEBI" id="CHEBI:15378"/>
        <dbReference type="ChEBI" id="CHEBI:30616"/>
        <dbReference type="ChEBI" id="CHEBI:32551"/>
        <dbReference type="ChEBI" id="CHEBI:33019"/>
        <dbReference type="ChEBI" id="CHEBI:82748"/>
        <dbReference type="ChEBI" id="CHEBI:83665"/>
        <dbReference type="ChEBI" id="CHEBI:456215"/>
        <dbReference type="EC" id="6.3.4.19"/>
    </reaction>
</comment>
<dbReference type="AlphaFoldDB" id="A0A419RTQ1"/>
<dbReference type="Pfam" id="PF01171">
    <property type="entry name" value="ATP_bind_3"/>
    <property type="match status" value="1"/>
</dbReference>
<proteinExistence type="inferred from homology"/>
<evidence type="ECO:0000313" key="8">
    <source>
        <dbReference type="EMBL" id="RJY09167.1"/>
    </source>
</evidence>
<comment type="similarity">
    <text evidence="6">Belongs to the tRNA(Ile)-lysidine synthase family.</text>
</comment>
<feature type="binding site" evidence="6">
    <location>
        <begin position="38"/>
        <end position="43"/>
    </location>
    <ligand>
        <name>ATP</name>
        <dbReference type="ChEBI" id="CHEBI:30616"/>
    </ligand>
</feature>
<dbReference type="GO" id="GO:0032267">
    <property type="term" value="F:tRNA(Ile)-lysidine synthase activity"/>
    <property type="evidence" value="ECO:0007669"/>
    <property type="project" value="UniProtKB-EC"/>
</dbReference>
<dbReference type="InterPro" id="IPR014729">
    <property type="entry name" value="Rossmann-like_a/b/a_fold"/>
</dbReference>
<name>A0A419RTQ1_9SPHN</name>
<dbReference type="GO" id="GO:0005524">
    <property type="term" value="F:ATP binding"/>
    <property type="evidence" value="ECO:0007669"/>
    <property type="project" value="UniProtKB-UniRule"/>
</dbReference>
<sequence length="321" mass="34999">MRGSMAGSTAIDPDLVERFETALDRLNPDGGKIGLAVSGGPDSMAMLLLAQEAIPGRFEVATVDHGLRPDAKDECALVVAASKKRGVPCEVLAVEVGEGNMQAKAREARYRALGQWVERRHLRAIATAHHANDQMETLLMRLNRGCGTSGLSGIREIHSAGPSHRVIRPLLHFTREELAAIVEDGGIAFARDPSNEDVAFERARLRKVMADIDWFDPKGFAQSAALIETTDAVADLAVGQFLANDEAEIGGDVRNKIPDNRSLRFPVLESQFRAMGKRVRGRDLARLLARLERGENANLAGVLVTIEDGDWVFRPEPPRSN</sequence>
<dbReference type="EMBL" id="RAHX01000001">
    <property type="protein sequence ID" value="RJY09167.1"/>
    <property type="molecule type" value="Genomic_DNA"/>
</dbReference>
<keyword evidence="1 6" id="KW-0436">Ligase</keyword>
<dbReference type="SUPFAM" id="SSF52402">
    <property type="entry name" value="Adenine nucleotide alpha hydrolases-like"/>
    <property type="match status" value="1"/>
</dbReference>
<evidence type="ECO:0000256" key="4">
    <source>
        <dbReference type="ARBA" id="ARBA00022840"/>
    </source>
</evidence>
<dbReference type="EC" id="6.3.4.19" evidence="6"/>
<organism evidence="8 9">
    <name type="scientific">Aurantiacibacter aquimixticola</name>
    <dbReference type="NCBI Taxonomy" id="1958945"/>
    <lineage>
        <taxon>Bacteria</taxon>
        <taxon>Pseudomonadati</taxon>
        <taxon>Pseudomonadota</taxon>
        <taxon>Alphaproteobacteria</taxon>
        <taxon>Sphingomonadales</taxon>
        <taxon>Erythrobacteraceae</taxon>
        <taxon>Aurantiacibacter</taxon>
    </lineage>
</organism>
<dbReference type="OrthoDB" id="9807403at2"/>
<accession>A0A419RTQ1</accession>
<keyword evidence="3 6" id="KW-0547">Nucleotide-binding</keyword>
<dbReference type="Proteomes" id="UP000285232">
    <property type="component" value="Unassembled WGS sequence"/>
</dbReference>
<evidence type="ECO:0000256" key="2">
    <source>
        <dbReference type="ARBA" id="ARBA00022694"/>
    </source>
</evidence>
<protein>
    <recommendedName>
        <fullName evidence="6">tRNA(Ile)-lysidine synthase</fullName>
        <ecNumber evidence="6">6.3.4.19</ecNumber>
    </recommendedName>
    <alternativeName>
        <fullName evidence="6">tRNA(Ile)-2-lysyl-cytidine synthase</fullName>
    </alternativeName>
    <alternativeName>
        <fullName evidence="6">tRNA(Ile)-lysidine synthetase</fullName>
    </alternativeName>
</protein>
<dbReference type="NCBIfam" id="TIGR02432">
    <property type="entry name" value="lysidine_TilS_N"/>
    <property type="match status" value="1"/>
</dbReference>
<evidence type="ECO:0000313" key="9">
    <source>
        <dbReference type="Proteomes" id="UP000285232"/>
    </source>
</evidence>
<dbReference type="InterPro" id="IPR012795">
    <property type="entry name" value="tRNA_Ile_lys_synt_N"/>
</dbReference>
<evidence type="ECO:0000256" key="6">
    <source>
        <dbReference type="HAMAP-Rule" id="MF_01161"/>
    </source>
</evidence>
<comment type="caution">
    <text evidence="8">The sequence shown here is derived from an EMBL/GenBank/DDBJ whole genome shotgun (WGS) entry which is preliminary data.</text>
</comment>
<dbReference type="HAMAP" id="MF_01161">
    <property type="entry name" value="tRNA_Ile_lys_synt"/>
    <property type="match status" value="1"/>
</dbReference>
<feature type="domain" description="tRNA(Ile)-lysidine/2-thiocytidine synthase N-terminal" evidence="7">
    <location>
        <begin position="33"/>
        <end position="207"/>
    </location>
</feature>
<reference evidence="8 9" key="1">
    <citation type="journal article" date="2017" name="Int. J. Syst. Evol. Microbiol.">
        <title>Erythrobacter aquimixticola sp. nov., isolated from the junction between the ocean and a freshwater spring.</title>
        <authorList>
            <person name="Park S."/>
            <person name="Jung Y.T."/>
            <person name="Choi S.J."/>
            <person name="Yoon J.H."/>
        </authorList>
    </citation>
    <scope>NUCLEOTIDE SEQUENCE [LARGE SCALE GENOMIC DNA]</scope>
    <source>
        <strain evidence="8 9">JSSK-14</strain>
    </source>
</reference>
<comment type="function">
    <text evidence="6">Ligates lysine onto the cytidine present at position 34 of the AUA codon-specific tRNA(Ile) that contains the anticodon CAU, in an ATP-dependent manner. Cytidine is converted to lysidine, thus changing the amino acid specificity of the tRNA from methionine to isoleucine.</text>
</comment>
<evidence type="ECO:0000259" key="7">
    <source>
        <dbReference type="Pfam" id="PF01171"/>
    </source>
</evidence>
<dbReference type="PANTHER" id="PTHR43033:SF1">
    <property type="entry name" value="TRNA(ILE)-LYSIDINE SYNTHASE-RELATED"/>
    <property type="match status" value="1"/>
</dbReference>
<dbReference type="PANTHER" id="PTHR43033">
    <property type="entry name" value="TRNA(ILE)-LYSIDINE SYNTHASE-RELATED"/>
    <property type="match status" value="1"/>
</dbReference>
<evidence type="ECO:0000256" key="5">
    <source>
        <dbReference type="ARBA" id="ARBA00048539"/>
    </source>
</evidence>
<evidence type="ECO:0000256" key="3">
    <source>
        <dbReference type="ARBA" id="ARBA00022741"/>
    </source>
</evidence>